<dbReference type="Gramene" id="KOM48180">
    <property type="protein sequence ID" value="KOM48180"/>
    <property type="gene ID" value="LR48_Vigan07g188400"/>
</dbReference>
<dbReference type="Proteomes" id="UP000053144">
    <property type="component" value="Chromosome 7"/>
</dbReference>
<proteinExistence type="predicted"/>
<dbReference type="Pfam" id="PF20167">
    <property type="entry name" value="Transposase_32"/>
    <property type="match status" value="1"/>
</dbReference>
<feature type="domain" description="Putative plant transposon protein" evidence="2">
    <location>
        <begin position="70"/>
        <end position="132"/>
    </location>
</feature>
<evidence type="ECO:0000259" key="2">
    <source>
        <dbReference type="Pfam" id="PF20167"/>
    </source>
</evidence>
<evidence type="ECO:0000313" key="4">
    <source>
        <dbReference type="Proteomes" id="UP000053144"/>
    </source>
</evidence>
<feature type="region of interest" description="Disordered" evidence="1">
    <location>
        <begin position="1"/>
        <end position="22"/>
    </location>
</feature>
<organism evidence="3 4">
    <name type="scientific">Phaseolus angularis</name>
    <name type="common">Azuki bean</name>
    <name type="synonym">Vigna angularis</name>
    <dbReference type="NCBI Taxonomy" id="3914"/>
    <lineage>
        <taxon>Eukaryota</taxon>
        <taxon>Viridiplantae</taxon>
        <taxon>Streptophyta</taxon>
        <taxon>Embryophyta</taxon>
        <taxon>Tracheophyta</taxon>
        <taxon>Spermatophyta</taxon>
        <taxon>Magnoliopsida</taxon>
        <taxon>eudicotyledons</taxon>
        <taxon>Gunneridae</taxon>
        <taxon>Pentapetalae</taxon>
        <taxon>rosids</taxon>
        <taxon>fabids</taxon>
        <taxon>Fabales</taxon>
        <taxon>Fabaceae</taxon>
        <taxon>Papilionoideae</taxon>
        <taxon>50 kb inversion clade</taxon>
        <taxon>NPAAA clade</taxon>
        <taxon>indigoferoid/millettioid clade</taxon>
        <taxon>Phaseoleae</taxon>
        <taxon>Vigna</taxon>
    </lineage>
</organism>
<evidence type="ECO:0000256" key="1">
    <source>
        <dbReference type="SAM" id="MobiDB-lite"/>
    </source>
</evidence>
<dbReference type="AlphaFoldDB" id="A0A0L9UZ92"/>
<protein>
    <recommendedName>
        <fullName evidence="2">Putative plant transposon protein domain-containing protein</fullName>
    </recommendedName>
</protein>
<accession>A0A0L9UZ92</accession>
<gene>
    <name evidence="3" type="ORF">LR48_Vigan07g188400</name>
</gene>
<name>A0A0L9UZ92_PHAAN</name>
<evidence type="ECO:0000313" key="3">
    <source>
        <dbReference type="EMBL" id="KOM48180.1"/>
    </source>
</evidence>
<reference evidence="4" key="1">
    <citation type="journal article" date="2015" name="Proc. Natl. Acad. Sci. U.S.A.">
        <title>Genome sequencing of adzuki bean (Vigna angularis) provides insight into high starch and low fat accumulation and domestication.</title>
        <authorList>
            <person name="Yang K."/>
            <person name="Tian Z."/>
            <person name="Chen C."/>
            <person name="Luo L."/>
            <person name="Zhao B."/>
            <person name="Wang Z."/>
            <person name="Yu L."/>
            <person name="Li Y."/>
            <person name="Sun Y."/>
            <person name="Li W."/>
            <person name="Chen Y."/>
            <person name="Li Y."/>
            <person name="Zhang Y."/>
            <person name="Ai D."/>
            <person name="Zhao J."/>
            <person name="Shang C."/>
            <person name="Ma Y."/>
            <person name="Wu B."/>
            <person name="Wang M."/>
            <person name="Gao L."/>
            <person name="Sun D."/>
            <person name="Zhang P."/>
            <person name="Guo F."/>
            <person name="Wang W."/>
            <person name="Li Y."/>
            <person name="Wang J."/>
            <person name="Varshney R.K."/>
            <person name="Wang J."/>
            <person name="Ling H.Q."/>
            <person name="Wan P."/>
        </authorList>
    </citation>
    <scope>NUCLEOTIDE SEQUENCE</scope>
    <source>
        <strain evidence="4">cv. Jingnong 6</strain>
    </source>
</reference>
<dbReference type="InterPro" id="IPR046796">
    <property type="entry name" value="Transposase_32_dom"/>
</dbReference>
<sequence>MASSSSKRIKTVASKTDRGQKRKEQIYSNKFLSHMHEGHFQIVQNRRLLMERKVGLIPTMAPEFERELGRRQWDSLASYPSPANIAVVKEFYTNARTFGGANHEMYASYVRGKRIPFDDATINSFLGTIWIGIPMPSPQPPRRHRGAPQQAHMWTSWPMLHGLQIQLKLVEKLEAMEEDVDSNDNKVSRSLSFWCMFDSSMCPFHWKPARSRSLFVPLALRAFLHRRSLPALVSARVSQHLLMAAGYDLLGSIY</sequence>
<dbReference type="EMBL" id="CM003377">
    <property type="protein sequence ID" value="KOM48180.1"/>
    <property type="molecule type" value="Genomic_DNA"/>
</dbReference>